<accession>A0A0S4JAC3</accession>
<dbReference type="AlphaFoldDB" id="A0A0S4JAC3"/>
<evidence type="ECO:0000313" key="2">
    <source>
        <dbReference type="EMBL" id="CUG88452.1"/>
    </source>
</evidence>
<feature type="compositionally biased region" description="Low complexity" evidence="1">
    <location>
        <begin position="258"/>
        <end position="267"/>
    </location>
</feature>
<protein>
    <submittedName>
        <fullName evidence="2">Uncharacterized protein</fullName>
    </submittedName>
</protein>
<gene>
    <name evidence="2" type="ORF">BSAL_15480</name>
</gene>
<reference evidence="3" key="1">
    <citation type="submission" date="2015-09" db="EMBL/GenBank/DDBJ databases">
        <authorList>
            <consortium name="Pathogen Informatics"/>
        </authorList>
    </citation>
    <scope>NUCLEOTIDE SEQUENCE [LARGE SCALE GENOMIC DNA]</scope>
    <source>
        <strain evidence="3">Lake Konstanz</strain>
    </source>
</reference>
<evidence type="ECO:0000256" key="1">
    <source>
        <dbReference type="SAM" id="MobiDB-lite"/>
    </source>
</evidence>
<feature type="compositionally biased region" description="Polar residues" evidence="1">
    <location>
        <begin position="469"/>
        <end position="479"/>
    </location>
</feature>
<feature type="compositionally biased region" description="Polar residues" evidence="1">
    <location>
        <begin position="442"/>
        <end position="456"/>
    </location>
</feature>
<organism evidence="2 3">
    <name type="scientific">Bodo saltans</name>
    <name type="common">Flagellated protozoan</name>
    <dbReference type="NCBI Taxonomy" id="75058"/>
    <lineage>
        <taxon>Eukaryota</taxon>
        <taxon>Discoba</taxon>
        <taxon>Euglenozoa</taxon>
        <taxon>Kinetoplastea</taxon>
        <taxon>Metakinetoplastina</taxon>
        <taxon>Eubodonida</taxon>
        <taxon>Bodonidae</taxon>
        <taxon>Bodo</taxon>
    </lineage>
</organism>
<dbReference type="Proteomes" id="UP000051952">
    <property type="component" value="Unassembled WGS sequence"/>
</dbReference>
<evidence type="ECO:0000313" key="3">
    <source>
        <dbReference type="Proteomes" id="UP000051952"/>
    </source>
</evidence>
<dbReference type="VEuPathDB" id="TriTrypDB:BSAL_15480"/>
<feature type="compositionally biased region" description="Polar residues" evidence="1">
    <location>
        <begin position="303"/>
        <end position="326"/>
    </location>
</feature>
<name>A0A0S4JAC3_BODSA</name>
<feature type="compositionally biased region" description="Polar residues" evidence="1">
    <location>
        <begin position="388"/>
        <end position="403"/>
    </location>
</feature>
<proteinExistence type="predicted"/>
<feature type="compositionally biased region" description="Low complexity" evidence="1">
    <location>
        <begin position="132"/>
        <end position="168"/>
    </location>
</feature>
<feature type="region of interest" description="Disordered" evidence="1">
    <location>
        <begin position="130"/>
        <end position="183"/>
    </location>
</feature>
<dbReference type="EMBL" id="CYKH01001645">
    <property type="protein sequence ID" value="CUG88452.1"/>
    <property type="molecule type" value="Genomic_DNA"/>
</dbReference>
<feature type="region of interest" description="Disordered" evidence="1">
    <location>
        <begin position="245"/>
        <end position="326"/>
    </location>
</feature>
<keyword evidence="3" id="KW-1185">Reference proteome</keyword>
<feature type="compositionally biased region" description="Low complexity" evidence="1">
    <location>
        <begin position="407"/>
        <end position="418"/>
    </location>
</feature>
<feature type="region of interest" description="Disordered" evidence="1">
    <location>
        <begin position="384"/>
        <end position="418"/>
    </location>
</feature>
<feature type="region of interest" description="Disordered" evidence="1">
    <location>
        <begin position="432"/>
        <end position="511"/>
    </location>
</feature>
<feature type="compositionally biased region" description="Polar residues" evidence="1">
    <location>
        <begin position="499"/>
        <end position="511"/>
    </location>
</feature>
<sequence length="511" mass="54923">MSITEEKLIAVLKRWTFPASTGTPTITSGIGANVVEPLERHVSTPLAPGGTEQQQQQQLQHQQLLQPSRTSMSTISEVVGGTPNGDRIWELDVADQARGRITKVQFRLSNVSCSLDAPPPELNGLAMSELARSSGRSSTPTHHTSGTHATSATTTTTTTTTTSGGPHTNQGPMGASTPSDYSASLAHETVRRITLRMIDAFGKSVMESSALLDLAQFENPDDLEYGEGDESIAAVLLYERQQQRRRASGGAQTNTNTSASLQSSESSEIGFVLDASSDPGTTDVPAIQVHRRRPFRRSDSKQRNSLASTAPFGGTTTTMAPSSTIPSIEVSPPFDASLLEASLAESVIQLRADLLRNIQTEPGVDPMLMVSDPQEIAQMIRKKIASAGRSQDPSQNNDSSYSPSPLAHHQQQQHVAADNHQQQYDVNFHSPARGERDASARQLPQRQSLQLGSQATGRPPLSPTAPINGHNSPTSTTAPHSPRAEEAMRYLLTKYFADPSTNQQQPQAPAM</sequence>